<gene>
    <name evidence="1" type="ORF">K1T71_004909</name>
</gene>
<organism evidence="1 2">
    <name type="scientific">Dendrolimus kikuchii</name>
    <dbReference type="NCBI Taxonomy" id="765133"/>
    <lineage>
        <taxon>Eukaryota</taxon>
        <taxon>Metazoa</taxon>
        <taxon>Ecdysozoa</taxon>
        <taxon>Arthropoda</taxon>
        <taxon>Hexapoda</taxon>
        <taxon>Insecta</taxon>
        <taxon>Pterygota</taxon>
        <taxon>Neoptera</taxon>
        <taxon>Endopterygota</taxon>
        <taxon>Lepidoptera</taxon>
        <taxon>Glossata</taxon>
        <taxon>Ditrysia</taxon>
        <taxon>Bombycoidea</taxon>
        <taxon>Lasiocampidae</taxon>
        <taxon>Dendrolimus</taxon>
    </lineage>
</organism>
<name>A0ACC1D735_9NEOP</name>
<comment type="caution">
    <text evidence="1">The sequence shown here is derived from an EMBL/GenBank/DDBJ whole genome shotgun (WGS) entry which is preliminary data.</text>
</comment>
<sequence>MQTLKLRTVINLPAIKQEFIRNVAVSTAAVKANEDVPAVKSWKDIPGPSSLPVIGQLLHFIPGGQFHNVNGVELTDLLNKTYGPIVRFDPIVGRPALIFLFDAESSSQIFRGENWLPIRPGFKSLEYYRKHHNKTKEQLELPTGLITDHGDLWKNFRSAVNPVMLQPKTIKLYTTAIDEVAQDMITRMKTLRNENGMLNAKFDDEMNLWALESIAIVALGCRLNCLDPNLPKDSPAMKLIQCVHDIFIAADKLDFKPSVWRFISTPTFKKAMKLYEDQENIAKYFVRQGVEQLKKNPTKSDEQKGVLEKLLEINEEYAYIMASDMLFAGVDTASNTMTATLYLLAKNPEKQEKLREEVLSKKDKKPYLRACIKESFRVMPIVSGNIRLTTKEYNLLGYHIPKDIHIAFGHQHMSLMETYYPRAKEFIPERWLAEKTDPLYHGNTHPFAYAPFGFGVRSCIGRRIAELEIETFLTRVIENFKVEWVGPPPRVHQTSLNYIKGPFNFIFKDV</sequence>
<reference evidence="1 2" key="1">
    <citation type="journal article" date="2021" name="Front. Genet.">
        <title>Chromosome-Level Genome Assembly Reveals Significant Gene Expansion in the Toll and IMD Signaling Pathways of Dendrolimus kikuchii.</title>
        <authorList>
            <person name="Zhou J."/>
            <person name="Wu P."/>
            <person name="Xiong Z."/>
            <person name="Liu N."/>
            <person name="Zhao N."/>
            <person name="Ji M."/>
            <person name="Qiu Y."/>
            <person name="Yang B."/>
        </authorList>
    </citation>
    <scope>NUCLEOTIDE SEQUENCE [LARGE SCALE GENOMIC DNA]</scope>
    <source>
        <strain evidence="1">Ann1</strain>
    </source>
</reference>
<keyword evidence="2" id="KW-1185">Reference proteome</keyword>
<evidence type="ECO:0000313" key="2">
    <source>
        <dbReference type="Proteomes" id="UP000824533"/>
    </source>
</evidence>
<accession>A0ACC1D735</accession>
<protein>
    <submittedName>
        <fullName evidence="1">Uncharacterized protein</fullName>
    </submittedName>
</protein>
<evidence type="ECO:0000313" key="1">
    <source>
        <dbReference type="EMBL" id="KAJ0179197.1"/>
    </source>
</evidence>
<dbReference type="Proteomes" id="UP000824533">
    <property type="component" value="Linkage Group LG08"/>
</dbReference>
<proteinExistence type="predicted"/>
<dbReference type="EMBL" id="CM034394">
    <property type="protein sequence ID" value="KAJ0179197.1"/>
    <property type="molecule type" value="Genomic_DNA"/>
</dbReference>